<evidence type="ECO:0000313" key="3">
    <source>
        <dbReference type="Proteomes" id="UP000295444"/>
    </source>
</evidence>
<dbReference type="SMART" id="SM00418">
    <property type="entry name" value="HTH_ARSR"/>
    <property type="match status" value="1"/>
</dbReference>
<dbReference type="SUPFAM" id="SSF46785">
    <property type="entry name" value="Winged helix' DNA-binding domain"/>
    <property type="match status" value="1"/>
</dbReference>
<dbReference type="OrthoDB" id="7945987at2"/>
<dbReference type="Pfam" id="PF12840">
    <property type="entry name" value="HTH_20"/>
    <property type="match status" value="1"/>
</dbReference>
<organism evidence="2 3">
    <name type="scientific">Labedaea rhizosphaerae</name>
    <dbReference type="NCBI Taxonomy" id="598644"/>
    <lineage>
        <taxon>Bacteria</taxon>
        <taxon>Bacillati</taxon>
        <taxon>Actinomycetota</taxon>
        <taxon>Actinomycetes</taxon>
        <taxon>Pseudonocardiales</taxon>
        <taxon>Pseudonocardiaceae</taxon>
        <taxon>Labedaea</taxon>
    </lineage>
</organism>
<dbReference type="InterPro" id="IPR036390">
    <property type="entry name" value="WH_DNA-bd_sf"/>
</dbReference>
<dbReference type="AlphaFoldDB" id="A0A4R6S7C0"/>
<dbReference type="InterPro" id="IPR001845">
    <property type="entry name" value="HTH_ArsR_DNA-bd_dom"/>
</dbReference>
<keyword evidence="3" id="KW-1185">Reference proteome</keyword>
<sequence length="194" mass="21079">MAELPQRRRVRDVEVMRAMAHPLRTSLLSYLMSVGPRTASECAAEVGSSPSNCSWHLRHLAGLGFVERVEGADGRERPWRATEVGIEYGSPTDSATFSAQSAVAAAQLADQQRLAQRYLDHRASLPATWQNAVGLNRYGLRVTPEELTELVEAIDRMLRPYVAVIRSDAPAGAAVVDVGLQALPRMDVDGGTIA</sequence>
<proteinExistence type="predicted"/>
<dbReference type="EMBL" id="SNXZ01000005">
    <property type="protein sequence ID" value="TDP95137.1"/>
    <property type="molecule type" value="Genomic_DNA"/>
</dbReference>
<gene>
    <name evidence="2" type="ORF">EV186_105369</name>
</gene>
<accession>A0A4R6S7C0</accession>
<dbReference type="Proteomes" id="UP000295444">
    <property type="component" value="Unassembled WGS sequence"/>
</dbReference>
<name>A0A4R6S7C0_LABRH</name>
<dbReference type="CDD" id="cd00090">
    <property type="entry name" value="HTH_ARSR"/>
    <property type="match status" value="1"/>
</dbReference>
<dbReference type="InterPro" id="IPR011991">
    <property type="entry name" value="ArsR-like_HTH"/>
</dbReference>
<dbReference type="RefSeq" id="WP_133852514.1">
    <property type="nucleotide sequence ID" value="NZ_SNXZ01000005.1"/>
</dbReference>
<reference evidence="2 3" key="1">
    <citation type="submission" date="2019-03" db="EMBL/GenBank/DDBJ databases">
        <title>Genomic Encyclopedia of Type Strains, Phase IV (KMG-IV): sequencing the most valuable type-strain genomes for metagenomic binning, comparative biology and taxonomic classification.</title>
        <authorList>
            <person name="Goeker M."/>
        </authorList>
    </citation>
    <scope>NUCLEOTIDE SEQUENCE [LARGE SCALE GENOMIC DNA]</scope>
    <source>
        <strain evidence="2 3">DSM 45361</strain>
    </source>
</reference>
<dbReference type="InterPro" id="IPR036388">
    <property type="entry name" value="WH-like_DNA-bd_sf"/>
</dbReference>
<protein>
    <submittedName>
        <fullName evidence="2">ArsR family transcriptional regulator</fullName>
    </submittedName>
</protein>
<dbReference type="GO" id="GO:0003700">
    <property type="term" value="F:DNA-binding transcription factor activity"/>
    <property type="evidence" value="ECO:0007669"/>
    <property type="project" value="InterPro"/>
</dbReference>
<evidence type="ECO:0000259" key="1">
    <source>
        <dbReference type="SMART" id="SM00418"/>
    </source>
</evidence>
<evidence type="ECO:0000313" key="2">
    <source>
        <dbReference type="EMBL" id="TDP95137.1"/>
    </source>
</evidence>
<dbReference type="Gene3D" id="1.10.10.10">
    <property type="entry name" value="Winged helix-like DNA-binding domain superfamily/Winged helix DNA-binding domain"/>
    <property type="match status" value="1"/>
</dbReference>
<comment type="caution">
    <text evidence="2">The sequence shown here is derived from an EMBL/GenBank/DDBJ whole genome shotgun (WGS) entry which is preliminary data.</text>
</comment>
<feature type="domain" description="HTH arsR-type" evidence="1">
    <location>
        <begin position="14"/>
        <end position="156"/>
    </location>
</feature>